<gene>
    <name evidence="1" type="ORF">MIND_00565000</name>
</gene>
<dbReference type="RefSeq" id="XP_037220343.1">
    <property type="nucleotide sequence ID" value="XM_037362422.1"/>
</dbReference>
<evidence type="ECO:0000313" key="1">
    <source>
        <dbReference type="EMBL" id="KAF7303371.1"/>
    </source>
</evidence>
<dbReference type="AlphaFoldDB" id="A0A8H6SRG4"/>
<dbReference type="EMBL" id="JACAZF010000005">
    <property type="protein sequence ID" value="KAF7303371.1"/>
    <property type="molecule type" value="Genomic_DNA"/>
</dbReference>
<evidence type="ECO:0000313" key="2">
    <source>
        <dbReference type="Proteomes" id="UP000636479"/>
    </source>
</evidence>
<sequence length="159" mass="17787">MGRALSSSDIIDISNCRVPDMSPNPLSGLCWQWTQDDLRLDLLRSQHAERPPPRMNLKTLLLSGDARTLRAMAEWPLPRNALDNLHTLDARPGCLRARTGRGYLERSAHGCHGFGALASPPRPTKLLFQNFQGPRGGRTRVQRTTGRSWALPFVLCLDH</sequence>
<dbReference type="Proteomes" id="UP000636479">
    <property type="component" value="Unassembled WGS sequence"/>
</dbReference>
<organism evidence="1 2">
    <name type="scientific">Mycena indigotica</name>
    <dbReference type="NCBI Taxonomy" id="2126181"/>
    <lineage>
        <taxon>Eukaryota</taxon>
        <taxon>Fungi</taxon>
        <taxon>Dikarya</taxon>
        <taxon>Basidiomycota</taxon>
        <taxon>Agaricomycotina</taxon>
        <taxon>Agaricomycetes</taxon>
        <taxon>Agaricomycetidae</taxon>
        <taxon>Agaricales</taxon>
        <taxon>Marasmiineae</taxon>
        <taxon>Mycenaceae</taxon>
        <taxon>Mycena</taxon>
    </lineage>
</organism>
<accession>A0A8H6SRG4</accession>
<dbReference type="GeneID" id="59344938"/>
<protein>
    <submittedName>
        <fullName evidence="1">Uncharacterized protein</fullName>
    </submittedName>
</protein>
<proteinExistence type="predicted"/>
<reference evidence="1" key="1">
    <citation type="submission" date="2020-05" db="EMBL/GenBank/DDBJ databases">
        <title>Mycena genomes resolve the evolution of fungal bioluminescence.</title>
        <authorList>
            <person name="Tsai I.J."/>
        </authorList>
    </citation>
    <scope>NUCLEOTIDE SEQUENCE</scope>
    <source>
        <strain evidence="1">171206Taipei</strain>
    </source>
</reference>
<name>A0A8H6SRG4_9AGAR</name>
<keyword evidence="2" id="KW-1185">Reference proteome</keyword>
<comment type="caution">
    <text evidence="1">The sequence shown here is derived from an EMBL/GenBank/DDBJ whole genome shotgun (WGS) entry which is preliminary data.</text>
</comment>